<comment type="similarity">
    <text evidence="1">Belongs to the cysteine dioxygenase family.</text>
</comment>
<dbReference type="Gene3D" id="2.60.120.10">
    <property type="entry name" value="Jelly Rolls"/>
    <property type="match status" value="1"/>
</dbReference>
<dbReference type="OrthoDB" id="7059163at2"/>
<keyword evidence="6" id="KW-0883">Thioether bond</keyword>
<keyword evidence="5 7" id="KW-0408">Iron</keyword>
<evidence type="ECO:0000256" key="1">
    <source>
        <dbReference type="ARBA" id="ARBA00006622"/>
    </source>
</evidence>
<dbReference type="EC" id="1.13.11.20" evidence="8"/>
<dbReference type="InterPro" id="IPR014710">
    <property type="entry name" value="RmlC-like_jellyroll"/>
</dbReference>
<keyword evidence="3 8" id="KW-0223">Dioxygenase</keyword>
<dbReference type="AlphaFoldDB" id="A0A517Z0I4"/>
<feature type="binding site" evidence="7">
    <location>
        <position position="84"/>
    </location>
    <ligand>
        <name>Fe cation</name>
        <dbReference type="ChEBI" id="CHEBI:24875"/>
        <note>catalytic</note>
    </ligand>
</feature>
<dbReference type="CDD" id="cd10548">
    <property type="entry name" value="cupin_CDO"/>
    <property type="match status" value="1"/>
</dbReference>
<name>A0A517Z0I4_9PLAN</name>
<dbReference type="KEGG" id="mri:Mal4_02770"/>
<dbReference type="SUPFAM" id="SSF51182">
    <property type="entry name" value="RmlC-like cupins"/>
    <property type="match status" value="1"/>
</dbReference>
<proteinExistence type="inferred from homology"/>
<keyword evidence="2 7" id="KW-0479">Metal-binding</keyword>
<feature type="binding site" evidence="7">
    <location>
        <position position="135"/>
    </location>
    <ligand>
        <name>Fe cation</name>
        <dbReference type="ChEBI" id="CHEBI:24875"/>
        <note>catalytic</note>
    </ligand>
</feature>
<feature type="binding site" evidence="7">
    <location>
        <position position="86"/>
    </location>
    <ligand>
        <name>Fe cation</name>
        <dbReference type="ChEBI" id="CHEBI:24875"/>
        <note>catalytic</note>
    </ligand>
</feature>
<organism evidence="8 9">
    <name type="scientific">Maioricimonas rarisocia</name>
    <dbReference type="NCBI Taxonomy" id="2528026"/>
    <lineage>
        <taxon>Bacteria</taxon>
        <taxon>Pseudomonadati</taxon>
        <taxon>Planctomycetota</taxon>
        <taxon>Planctomycetia</taxon>
        <taxon>Planctomycetales</taxon>
        <taxon>Planctomycetaceae</taxon>
        <taxon>Maioricimonas</taxon>
    </lineage>
</organism>
<dbReference type="InterPro" id="IPR010300">
    <property type="entry name" value="CDO_1"/>
</dbReference>
<dbReference type="PANTHER" id="PTHR12918">
    <property type="entry name" value="CYSTEINE DIOXYGENASE"/>
    <property type="match status" value="1"/>
</dbReference>
<evidence type="ECO:0000256" key="7">
    <source>
        <dbReference type="PIRSR" id="PIRSR610300-51"/>
    </source>
</evidence>
<dbReference type="GO" id="GO:0017172">
    <property type="term" value="F:cysteine dioxygenase activity"/>
    <property type="evidence" value="ECO:0007669"/>
    <property type="project" value="UniProtKB-EC"/>
</dbReference>
<sequence length="168" mass="18976">MTSGLQTCFIRSVPDLQRVLGEIRRPLDEDELRQLAERIRLDRSAWEPHVQYRSDRFCYRTIYASAWFEVNVIGWRGGQQSSVHDHHGTACCVLVLDGVMTNIDYTSGGDGDLCETGRIQLQPGEILCRSDQAIHCCGNVDPAGDDLATLHLYSPPLLPLEQRRHDRG</sequence>
<dbReference type="Pfam" id="PF05995">
    <property type="entry name" value="CDO_I"/>
    <property type="match status" value="1"/>
</dbReference>
<dbReference type="InterPro" id="IPR011051">
    <property type="entry name" value="RmlC_Cupin_sf"/>
</dbReference>
<keyword evidence="4 8" id="KW-0560">Oxidoreductase</keyword>
<accession>A0A517Z0I4</accession>
<feature type="cross-link" description="3'-(S-cysteinyl)-tyrosine (Cys-Tyr)" evidence="6">
    <location>
        <begin position="91"/>
        <end position="153"/>
    </location>
</feature>
<evidence type="ECO:0000256" key="6">
    <source>
        <dbReference type="PIRSR" id="PIRSR610300-50"/>
    </source>
</evidence>
<dbReference type="Proteomes" id="UP000320496">
    <property type="component" value="Chromosome"/>
</dbReference>
<dbReference type="GO" id="GO:0008198">
    <property type="term" value="F:ferrous iron binding"/>
    <property type="evidence" value="ECO:0007669"/>
    <property type="project" value="TreeGrafter"/>
</dbReference>
<dbReference type="PANTHER" id="PTHR12918:SF1">
    <property type="entry name" value="CYSTEINE DIOXYGENASE TYPE 1"/>
    <property type="match status" value="1"/>
</dbReference>
<dbReference type="RefSeq" id="WP_145366706.1">
    <property type="nucleotide sequence ID" value="NZ_CP036275.1"/>
</dbReference>
<keyword evidence="9" id="KW-1185">Reference proteome</keyword>
<evidence type="ECO:0000313" key="9">
    <source>
        <dbReference type="Proteomes" id="UP000320496"/>
    </source>
</evidence>
<evidence type="ECO:0000313" key="8">
    <source>
        <dbReference type="EMBL" id="QDU35994.1"/>
    </source>
</evidence>
<evidence type="ECO:0000256" key="4">
    <source>
        <dbReference type="ARBA" id="ARBA00023002"/>
    </source>
</evidence>
<dbReference type="EMBL" id="CP036275">
    <property type="protein sequence ID" value="QDU35994.1"/>
    <property type="molecule type" value="Genomic_DNA"/>
</dbReference>
<evidence type="ECO:0000256" key="3">
    <source>
        <dbReference type="ARBA" id="ARBA00022964"/>
    </source>
</evidence>
<protein>
    <submittedName>
        <fullName evidence="8">Cysteine dioxygenase</fullName>
        <ecNumber evidence="8">1.13.11.20</ecNumber>
    </submittedName>
</protein>
<evidence type="ECO:0000256" key="5">
    <source>
        <dbReference type="ARBA" id="ARBA00023004"/>
    </source>
</evidence>
<gene>
    <name evidence="8" type="primary">cdoA</name>
    <name evidence="8" type="ORF">Mal4_02770</name>
</gene>
<reference evidence="8 9" key="1">
    <citation type="submission" date="2019-02" db="EMBL/GenBank/DDBJ databases">
        <title>Deep-cultivation of Planctomycetes and their phenomic and genomic characterization uncovers novel biology.</title>
        <authorList>
            <person name="Wiegand S."/>
            <person name="Jogler M."/>
            <person name="Boedeker C."/>
            <person name="Pinto D."/>
            <person name="Vollmers J."/>
            <person name="Rivas-Marin E."/>
            <person name="Kohn T."/>
            <person name="Peeters S.H."/>
            <person name="Heuer A."/>
            <person name="Rast P."/>
            <person name="Oberbeckmann S."/>
            <person name="Bunk B."/>
            <person name="Jeske O."/>
            <person name="Meyerdierks A."/>
            <person name="Storesund J.E."/>
            <person name="Kallscheuer N."/>
            <person name="Luecker S."/>
            <person name="Lage O.M."/>
            <person name="Pohl T."/>
            <person name="Merkel B.J."/>
            <person name="Hornburger P."/>
            <person name="Mueller R.-W."/>
            <person name="Bruemmer F."/>
            <person name="Labrenz M."/>
            <person name="Spormann A.M."/>
            <person name="Op den Camp H."/>
            <person name="Overmann J."/>
            <person name="Amann R."/>
            <person name="Jetten M.S.M."/>
            <person name="Mascher T."/>
            <person name="Medema M.H."/>
            <person name="Devos D.P."/>
            <person name="Kaster A.-K."/>
            <person name="Ovreas L."/>
            <person name="Rohde M."/>
            <person name="Galperin M.Y."/>
            <person name="Jogler C."/>
        </authorList>
    </citation>
    <scope>NUCLEOTIDE SEQUENCE [LARGE SCALE GENOMIC DNA]</scope>
    <source>
        <strain evidence="8 9">Mal4</strain>
    </source>
</reference>
<evidence type="ECO:0000256" key="2">
    <source>
        <dbReference type="ARBA" id="ARBA00022723"/>
    </source>
</evidence>